<evidence type="ECO:0000256" key="7">
    <source>
        <dbReference type="ARBA" id="ARBA00022846"/>
    </source>
</evidence>
<evidence type="ECO:0000256" key="9">
    <source>
        <dbReference type="ARBA" id="ARBA00023069"/>
    </source>
</evidence>
<evidence type="ECO:0000256" key="4">
    <source>
        <dbReference type="ARBA" id="ARBA00021301"/>
    </source>
</evidence>
<gene>
    <name evidence="15" type="ORF">KOW79_005639</name>
</gene>
<dbReference type="PANTHER" id="PTHR31543:SF0">
    <property type="entry name" value="DYNEIN REGULATORY COMPLEX SUBUNIT 4"/>
    <property type="match status" value="1"/>
</dbReference>
<evidence type="ECO:0000313" key="16">
    <source>
        <dbReference type="Proteomes" id="UP000824219"/>
    </source>
</evidence>
<comment type="subcellular location">
    <subcellularLocation>
        <location evidence="1">Cell projection</location>
        <location evidence="1">Cilium</location>
        <location evidence="1">Flagellum</location>
    </subcellularLocation>
    <subcellularLocation>
        <location evidence="2">Cytoplasm</location>
        <location evidence="2">Cytoskeleton</location>
    </subcellularLocation>
</comment>
<comment type="similarity">
    <text evidence="3">Belongs to the DRC4 family.</text>
</comment>
<feature type="domain" description="Growth arrest-specific protein 8" evidence="14">
    <location>
        <begin position="39"/>
        <end position="194"/>
    </location>
</feature>
<dbReference type="Pfam" id="PF13851">
    <property type="entry name" value="GAS"/>
    <property type="match status" value="1"/>
</dbReference>
<evidence type="ECO:0000256" key="1">
    <source>
        <dbReference type="ARBA" id="ARBA00004230"/>
    </source>
</evidence>
<keyword evidence="10" id="KW-0206">Cytoskeleton</keyword>
<comment type="caution">
    <text evidence="15">The sequence shown here is derived from an EMBL/GenBank/DDBJ whole genome shotgun (WGS) entry which is preliminary data.</text>
</comment>
<dbReference type="AlphaFoldDB" id="A0A9D3SQG5"/>
<protein>
    <recommendedName>
        <fullName evidence="4">Dynein regulatory complex subunit 4</fullName>
    </recommendedName>
    <alternativeName>
        <fullName evidence="12">Growth arrest-specific protein 8</fullName>
    </alternativeName>
</protein>
<accession>A0A9D3SQG5</accession>
<feature type="coiled-coil region" evidence="13">
    <location>
        <begin position="71"/>
        <end position="129"/>
    </location>
</feature>
<evidence type="ECO:0000256" key="6">
    <source>
        <dbReference type="ARBA" id="ARBA00022701"/>
    </source>
</evidence>
<evidence type="ECO:0000256" key="12">
    <source>
        <dbReference type="ARBA" id="ARBA00031568"/>
    </source>
</evidence>
<dbReference type="OrthoDB" id="767661at2759"/>
<evidence type="ECO:0000256" key="8">
    <source>
        <dbReference type="ARBA" id="ARBA00023054"/>
    </source>
</evidence>
<keyword evidence="9" id="KW-0969">Cilium</keyword>
<reference evidence="15 16" key="1">
    <citation type="submission" date="2021-06" db="EMBL/GenBank/DDBJ databases">
        <title>Chromosome-level genome assembly of the red-tail catfish (Hemibagrus wyckioides).</title>
        <authorList>
            <person name="Shao F."/>
        </authorList>
    </citation>
    <scope>NUCLEOTIDE SEQUENCE [LARGE SCALE GENOMIC DNA]</scope>
    <source>
        <strain evidence="15">EC202008001</strain>
        <tissue evidence="15">Blood</tissue>
    </source>
</reference>
<dbReference type="GO" id="GO:0005794">
    <property type="term" value="C:Golgi apparatus"/>
    <property type="evidence" value="ECO:0007669"/>
    <property type="project" value="TreeGrafter"/>
</dbReference>
<evidence type="ECO:0000256" key="5">
    <source>
        <dbReference type="ARBA" id="ARBA00022490"/>
    </source>
</evidence>
<dbReference type="GO" id="GO:0031267">
    <property type="term" value="F:small GTPase binding"/>
    <property type="evidence" value="ECO:0007669"/>
    <property type="project" value="InterPro"/>
</dbReference>
<name>A0A9D3SQG5_9TELE</name>
<keyword evidence="16" id="KW-1185">Reference proteome</keyword>
<dbReference type="InterPro" id="IPR025593">
    <property type="entry name" value="GAS8_dom"/>
</dbReference>
<evidence type="ECO:0000259" key="14">
    <source>
        <dbReference type="Pfam" id="PF13851"/>
    </source>
</evidence>
<keyword evidence="6" id="KW-0493">Microtubule</keyword>
<dbReference type="GO" id="GO:0005874">
    <property type="term" value="C:microtubule"/>
    <property type="evidence" value="ECO:0007669"/>
    <property type="project" value="UniProtKB-KW"/>
</dbReference>
<dbReference type="GO" id="GO:0008017">
    <property type="term" value="F:microtubule binding"/>
    <property type="evidence" value="ECO:0007669"/>
    <property type="project" value="InterPro"/>
</dbReference>
<evidence type="ECO:0000256" key="13">
    <source>
        <dbReference type="SAM" id="Coils"/>
    </source>
</evidence>
<dbReference type="GO" id="GO:0031514">
    <property type="term" value="C:motile cilium"/>
    <property type="evidence" value="ECO:0007669"/>
    <property type="project" value="UniProtKB-SubCell"/>
</dbReference>
<keyword evidence="11" id="KW-0966">Cell projection</keyword>
<keyword evidence="5" id="KW-0963">Cytoplasm</keyword>
<keyword evidence="8 13" id="KW-0175">Coiled coil</keyword>
<sequence length="205" mass="23711">MRSKFEKTVKEIKTAYEKKLKNSNRSIHFKYTEEIYLLLLEQVAEMKGKEKSLESEMAVVQHQNKHLTEPLQKAREEVSELKKHLTNYNKDKVLLARVKARLKAVEKELKDLKWENEVLEQVFSKAQQEREGLFQKLNKAILEVQQKSSIKNLLLERRLNALSDIVEKKDGQLNEAHASSNLEPSALNVISPKLVSASDVMPMNC</sequence>
<evidence type="ECO:0000256" key="10">
    <source>
        <dbReference type="ARBA" id="ARBA00023212"/>
    </source>
</evidence>
<proteinExistence type="inferred from homology"/>
<dbReference type="Proteomes" id="UP000824219">
    <property type="component" value="Linkage Group LG06"/>
</dbReference>
<dbReference type="GO" id="GO:0030317">
    <property type="term" value="P:flagellated sperm motility"/>
    <property type="evidence" value="ECO:0007669"/>
    <property type="project" value="TreeGrafter"/>
</dbReference>
<keyword evidence="7" id="KW-0282">Flagellum</keyword>
<evidence type="ECO:0000256" key="2">
    <source>
        <dbReference type="ARBA" id="ARBA00004245"/>
    </source>
</evidence>
<dbReference type="InterPro" id="IPR039308">
    <property type="entry name" value="GAS8"/>
</dbReference>
<dbReference type="EMBL" id="JAHKSW010000006">
    <property type="protein sequence ID" value="KAG7331670.1"/>
    <property type="molecule type" value="Genomic_DNA"/>
</dbReference>
<organism evidence="15 16">
    <name type="scientific">Hemibagrus wyckioides</name>
    <dbReference type="NCBI Taxonomy" id="337641"/>
    <lineage>
        <taxon>Eukaryota</taxon>
        <taxon>Metazoa</taxon>
        <taxon>Chordata</taxon>
        <taxon>Craniata</taxon>
        <taxon>Vertebrata</taxon>
        <taxon>Euteleostomi</taxon>
        <taxon>Actinopterygii</taxon>
        <taxon>Neopterygii</taxon>
        <taxon>Teleostei</taxon>
        <taxon>Ostariophysi</taxon>
        <taxon>Siluriformes</taxon>
        <taxon>Bagridae</taxon>
        <taxon>Hemibagrus</taxon>
    </lineage>
</organism>
<evidence type="ECO:0000256" key="11">
    <source>
        <dbReference type="ARBA" id="ARBA00023273"/>
    </source>
</evidence>
<evidence type="ECO:0000256" key="3">
    <source>
        <dbReference type="ARBA" id="ARBA00009859"/>
    </source>
</evidence>
<evidence type="ECO:0000313" key="15">
    <source>
        <dbReference type="EMBL" id="KAG7331670.1"/>
    </source>
</evidence>
<dbReference type="PANTHER" id="PTHR31543">
    <property type="entry name" value="DYNEIN REGULATORY COMPLEX SUBUNIT 4"/>
    <property type="match status" value="1"/>
</dbReference>